<dbReference type="OrthoDB" id="3174529at2"/>
<feature type="domain" description="N-acetyltransferase" evidence="1">
    <location>
        <begin position="142"/>
        <end position="281"/>
    </location>
</feature>
<dbReference type="InterPro" id="IPR000182">
    <property type="entry name" value="GNAT_dom"/>
</dbReference>
<evidence type="ECO:0000313" key="3">
    <source>
        <dbReference type="Proteomes" id="UP000243650"/>
    </source>
</evidence>
<dbReference type="Proteomes" id="UP000243650">
    <property type="component" value="Unassembled WGS sequence"/>
</dbReference>
<organism evidence="2 3">
    <name type="scientific">Alkalicoccus urumqiensis</name>
    <name type="common">Bacillus urumqiensis</name>
    <dbReference type="NCBI Taxonomy" id="1548213"/>
    <lineage>
        <taxon>Bacteria</taxon>
        <taxon>Bacillati</taxon>
        <taxon>Bacillota</taxon>
        <taxon>Bacilli</taxon>
        <taxon>Bacillales</taxon>
        <taxon>Bacillaceae</taxon>
        <taxon>Alkalicoccus</taxon>
    </lineage>
</organism>
<proteinExistence type="predicted"/>
<dbReference type="EMBL" id="PVNS01000013">
    <property type="protein sequence ID" value="PRO64676.1"/>
    <property type="molecule type" value="Genomic_DNA"/>
</dbReference>
<dbReference type="AlphaFoldDB" id="A0A2P6MEI0"/>
<reference evidence="2 3" key="1">
    <citation type="submission" date="2018-03" db="EMBL/GenBank/DDBJ databases">
        <title>Bacillus urumqiensis sp. nov., a moderately haloalkaliphilic bacterium isolated from a salt lake.</title>
        <authorList>
            <person name="Zhao B."/>
            <person name="Liao Z."/>
        </authorList>
    </citation>
    <scope>NUCLEOTIDE SEQUENCE [LARGE SCALE GENOMIC DNA]</scope>
    <source>
        <strain evidence="2 3">BZ-SZ-XJ18</strain>
    </source>
</reference>
<sequence>MDIHTYSSPAALYRLAAPYLEKDEVRHNLALGILRQLVREEEKGKRGDAFLACGIIDDQPAVIFIQTPPRRMIICGKKQYMPEAAEWLYHNKPDTAGIAAGDEAADAFAEAWEELSPVSAKLVKRQVIYQLDHAAEWKQPPGKLTYACEDDAALVMDWTEQFAMGSLREEDLLELEERTMDEIRRNEVFFWRTPDYTPVSMAKRARELQHGVVVNYVYTPEEYERQGYATALVGALAERLMAEGFTFCSVNTNVENGASRSVYEKLGFEPAGISHEYSFLQ</sequence>
<dbReference type="SUPFAM" id="SSF55729">
    <property type="entry name" value="Acyl-CoA N-acyltransferases (Nat)"/>
    <property type="match status" value="1"/>
</dbReference>
<dbReference type="InterPro" id="IPR016181">
    <property type="entry name" value="Acyl_CoA_acyltransferase"/>
</dbReference>
<evidence type="ECO:0000259" key="1">
    <source>
        <dbReference type="PROSITE" id="PS51186"/>
    </source>
</evidence>
<dbReference type="Gene3D" id="3.40.630.30">
    <property type="match status" value="1"/>
</dbReference>
<gene>
    <name evidence="2" type="ORF">C6I21_13295</name>
</gene>
<dbReference type="GO" id="GO:0016747">
    <property type="term" value="F:acyltransferase activity, transferring groups other than amino-acyl groups"/>
    <property type="evidence" value="ECO:0007669"/>
    <property type="project" value="InterPro"/>
</dbReference>
<evidence type="ECO:0000313" key="2">
    <source>
        <dbReference type="EMBL" id="PRO64676.1"/>
    </source>
</evidence>
<dbReference type="PROSITE" id="PS51186">
    <property type="entry name" value="GNAT"/>
    <property type="match status" value="1"/>
</dbReference>
<name>A0A2P6MEI0_ALKUR</name>
<comment type="caution">
    <text evidence="2">The sequence shown here is derived from an EMBL/GenBank/DDBJ whole genome shotgun (WGS) entry which is preliminary data.</text>
</comment>
<keyword evidence="3" id="KW-1185">Reference proteome</keyword>
<dbReference type="InterPro" id="IPR013653">
    <property type="entry name" value="GCN5-like_dom"/>
</dbReference>
<protein>
    <recommendedName>
        <fullName evidence="1">N-acetyltransferase domain-containing protein</fullName>
    </recommendedName>
</protein>
<dbReference type="Pfam" id="PF08445">
    <property type="entry name" value="FR47"/>
    <property type="match status" value="1"/>
</dbReference>
<dbReference type="RefSeq" id="WP_105959976.1">
    <property type="nucleotide sequence ID" value="NZ_PVNS01000013.1"/>
</dbReference>
<accession>A0A2P6MEI0</accession>